<evidence type="ECO:0000259" key="1">
    <source>
        <dbReference type="PROSITE" id="PS50181"/>
    </source>
</evidence>
<comment type="caution">
    <text evidence="2">The sequence shown here is derived from an EMBL/GenBank/DDBJ whole genome shotgun (WGS) entry which is preliminary data.</text>
</comment>
<proteinExistence type="predicted"/>
<reference evidence="2 3" key="1">
    <citation type="submission" date="2024-11" db="EMBL/GenBank/DDBJ databases">
        <title>A near-complete genome assembly of Cinchona calisaya.</title>
        <authorList>
            <person name="Lian D.C."/>
            <person name="Zhao X.W."/>
            <person name="Wei L."/>
        </authorList>
    </citation>
    <scope>NUCLEOTIDE SEQUENCE [LARGE SCALE GENOMIC DNA]</scope>
    <source>
        <tissue evidence="2">Nenye</tissue>
    </source>
</reference>
<dbReference type="PANTHER" id="PTHR38926">
    <property type="entry name" value="F-BOX DOMAIN CONTAINING PROTEIN, EXPRESSED"/>
    <property type="match status" value="1"/>
</dbReference>
<dbReference type="Gene3D" id="3.80.10.10">
    <property type="entry name" value="Ribonuclease Inhibitor"/>
    <property type="match status" value="1"/>
</dbReference>
<evidence type="ECO:0000313" key="3">
    <source>
        <dbReference type="Proteomes" id="UP001630127"/>
    </source>
</evidence>
<feature type="domain" description="F-box" evidence="1">
    <location>
        <begin position="1"/>
        <end position="42"/>
    </location>
</feature>
<sequence>MDPDILLKIFASLSALDLVIRISGVCKSWRSLSWEPILWKTTLDLSMFRNYFLSQNLDRANDRGLYFFKIAMNHSGLKPERLIFDITPTINDEFLIYAAQRCPNLKELVVPCTRYIREKALARALEFWGSLESLFMSFYSCLPPPTIFETIGANCKNLTVLKIRSCYFTEETAATVSKWIPGLKVFRIRCGEINKVVIEILVDTMVNLEELYLSISGIGLEAASRQPRFLPPLQDESMGQKVSRLRIFHFCVGYCLPCVAVTEGYSSLEDFYSFRVNL</sequence>
<name>A0ABD2Z1M4_9GENT</name>
<dbReference type="EMBL" id="JBJUIK010000011">
    <property type="protein sequence ID" value="KAL3512741.1"/>
    <property type="molecule type" value="Genomic_DNA"/>
</dbReference>
<dbReference type="PANTHER" id="PTHR38926:SF13">
    <property type="entry name" value="F-BOX DOMAIN CONTAINING PROTEIN, EXPRESSED"/>
    <property type="match status" value="1"/>
</dbReference>
<evidence type="ECO:0000313" key="2">
    <source>
        <dbReference type="EMBL" id="KAL3512741.1"/>
    </source>
</evidence>
<dbReference type="Gene3D" id="1.20.1280.50">
    <property type="match status" value="1"/>
</dbReference>
<protein>
    <recommendedName>
        <fullName evidence="1">F-box domain-containing protein</fullName>
    </recommendedName>
</protein>
<dbReference type="AlphaFoldDB" id="A0ABD2Z1M4"/>
<dbReference type="PROSITE" id="PS50181">
    <property type="entry name" value="FBOX"/>
    <property type="match status" value="1"/>
</dbReference>
<dbReference type="SUPFAM" id="SSF52047">
    <property type="entry name" value="RNI-like"/>
    <property type="match status" value="1"/>
</dbReference>
<dbReference type="SUPFAM" id="SSF81383">
    <property type="entry name" value="F-box domain"/>
    <property type="match status" value="1"/>
</dbReference>
<dbReference type="InterPro" id="IPR001810">
    <property type="entry name" value="F-box_dom"/>
</dbReference>
<organism evidence="2 3">
    <name type="scientific">Cinchona calisaya</name>
    <dbReference type="NCBI Taxonomy" id="153742"/>
    <lineage>
        <taxon>Eukaryota</taxon>
        <taxon>Viridiplantae</taxon>
        <taxon>Streptophyta</taxon>
        <taxon>Embryophyta</taxon>
        <taxon>Tracheophyta</taxon>
        <taxon>Spermatophyta</taxon>
        <taxon>Magnoliopsida</taxon>
        <taxon>eudicotyledons</taxon>
        <taxon>Gunneridae</taxon>
        <taxon>Pentapetalae</taxon>
        <taxon>asterids</taxon>
        <taxon>lamiids</taxon>
        <taxon>Gentianales</taxon>
        <taxon>Rubiaceae</taxon>
        <taxon>Cinchonoideae</taxon>
        <taxon>Cinchoneae</taxon>
        <taxon>Cinchona</taxon>
    </lineage>
</organism>
<dbReference type="Pfam" id="PF12937">
    <property type="entry name" value="F-box-like"/>
    <property type="match status" value="1"/>
</dbReference>
<gene>
    <name evidence="2" type="ORF">ACH5RR_025458</name>
</gene>
<accession>A0ABD2Z1M4</accession>
<dbReference type="InterPro" id="IPR036047">
    <property type="entry name" value="F-box-like_dom_sf"/>
</dbReference>
<dbReference type="InterPro" id="IPR032675">
    <property type="entry name" value="LRR_dom_sf"/>
</dbReference>
<keyword evidence="3" id="KW-1185">Reference proteome</keyword>
<dbReference type="Proteomes" id="UP001630127">
    <property type="component" value="Unassembled WGS sequence"/>
</dbReference>